<comment type="caution">
    <text evidence="3">The sequence shown here is derived from an EMBL/GenBank/DDBJ whole genome shotgun (WGS) entry which is preliminary data.</text>
</comment>
<accession>A0ABW3NZN2</accession>
<dbReference type="RefSeq" id="WP_380910884.1">
    <property type="nucleotide sequence ID" value="NZ_JBHTLS010000121.1"/>
</dbReference>
<feature type="signal peptide" evidence="2">
    <location>
        <begin position="1"/>
        <end position="24"/>
    </location>
</feature>
<feature type="chain" id="PRO_5046400688" evidence="2">
    <location>
        <begin position="25"/>
        <end position="310"/>
    </location>
</feature>
<evidence type="ECO:0000313" key="4">
    <source>
        <dbReference type="Proteomes" id="UP001597203"/>
    </source>
</evidence>
<feature type="compositionally biased region" description="Gly residues" evidence="1">
    <location>
        <begin position="41"/>
        <end position="51"/>
    </location>
</feature>
<feature type="compositionally biased region" description="Basic and acidic residues" evidence="1">
    <location>
        <begin position="29"/>
        <end position="39"/>
    </location>
</feature>
<dbReference type="Proteomes" id="UP001597203">
    <property type="component" value="Unassembled WGS sequence"/>
</dbReference>
<sequence length="310" mass="37564">MLRKMMLAGLMTATVMGGIAPALAQDAPSRGDRGERSARPDGGGWRGGPAGQPGRSEVGQRWQQRGPDRADRAVTQPRPDMQAQRWHQRGDDRPGRPTGQPGMGTDWQQRRDNGWQSDDVRNRPQAPARQDWRSDRTQERRDWRDDRRDDRQDWRQDRRDVRQDWRQDRRDDRRDWRNDRRDDRAWNGQNWNGGRRFDDRTRWSTQRRWDNGWRQDRRYDWYGYRNRYGDRYRIGRYYAPRGWSYGYQRYSVGIFLNSLLYGNSYWLDDPYSYRLPPAYGTLRWVRYYDDALLVDIRDGYVVDVIHDFFW</sequence>
<keyword evidence="4" id="KW-1185">Reference proteome</keyword>
<feature type="compositionally biased region" description="Basic and acidic residues" evidence="1">
    <location>
        <begin position="108"/>
        <end position="122"/>
    </location>
</feature>
<evidence type="ECO:0000256" key="1">
    <source>
        <dbReference type="SAM" id="MobiDB-lite"/>
    </source>
</evidence>
<dbReference type="Pfam" id="PF11776">
    <property type="entry name" value="RcnB"/>
    <property type="match status" value="1"/>
</dbReference>
<feature type="region of interest" description="Disordered" evidence="1">
    <location>
        <begin position="23"/>
        <end position="148"/>
    </location>
</feature>
<evidence type="ECO:0000313" key="3">
    <source>
        <dbReference type="EMBL" id="MFD1105224.1"/>
    </source>
</evidence>
<dbReference type="EMBL" id="JBHTLS010000121">
    <property type="protein sequence ID" value="MFD1105224.1"/>
    <property type="molecule type" value="Genomic_DNA"/>
</dbReference>
<dbReference type="InterPro" id="IPR024572">
    <property type="entry name" value="RcnB"/>
</dbReference>
<feature type="compositionally biased region" description="Basic and acidic residues" evidence="1">
    <location>
        <begin position="130"/>
        <end position="148"/>
    </location>
</feature>
<organism evidence="3 4">
    <name type="scientific">Sphingobium olei</name>
    <dbReference type="NCBI Taxonomy" id="420955"/>
    <lineage>
        <taxon>Bacteria</taxon>
        <taxon>Pseudomonadati</taxon>
        <taxon>Pseudomonadota</taxon>
        <taxon>Alphaproteobacteria</taxon>
        <taxon>Sphingomonadales</taxon>
        <taxon>Sphingomonadaceae</taxon>
        <taxon>Sphingobium</taxon>
    </lineage>
</organism>
<evidence type="ECO:0000256" key="2">
    <source>
        <dbReference type="SAM" id="SignalP"/>
    </source>
</evidence>
<name>A0ABW3NZN2_9SPHN</name>
<keyword evidence="2" id="KW-0732">Signal</keyword>
<dbReference type="Gene3D" id="3.10.450.160">
    <property type="entry name" value="inner membrane protein cigr"/>
    <property type="match status" value="1"/>
</dbReference>
<reference evidence="4" key="1">
    <citation type="journal article" date="2019" name="Int. J. Syst. Evol. Microbiol.">
        <title>The Global Catalogue of Microorganisms (GCM) 10K type strain sequencing project: providing services to taxonomists for standard genome sequencing and annotation.</title>
        <authorList>
            <consortium name="The Broad Institute Genomics Platform"/>
            <consortium name="The Broad Institute Genome Sequencing Center for Infectious Disease"/>
            <person name="Wu L."/>
            <person name="Ma J."/>
        </authorList>
    </citation>
    <scope>NUCLEOTIDE SEQUENCE [LARGE SCALE GENOMIC DNA]</scope>
    <source>
        <strain evidence="4">CCUG 54329</strain>
    </source>
</reference>
<gene>
    <name evidence="3" type="ORF">ACFQ24_10135</name>
</gene>
<protein>
    <submittedName>
        <fullName evidence="3">RcnB family protein</fullName>
    </submittedName>
</protein>
<proteinExistence type="predicted"/>